<name>A0A0F9HI13_9ZZZZ</name>
<reference evidence="2" key="1">
    <citation type="journal article" date="2015" name="Nature">
        <title>Complex archaea that bridge the gap between prokaryotes and eukaryotes.</title>
        <authorList>
            <person name="Spang A."/>
            <person name="Saw J.H."/>
            <person name="Jorgensen S.L."/>
            <person name="Zaremba-Niedzwiedzka K."/>
            <person name="Martijn J."/>
            <person name="Lind A.E."/>
            <person name="van Eijk R."/>
            <person name="Schleper C."/>
            <person name="Guy L."/>
            <person name="Ettema T.J."/>
        </authorList>
    </citation>
    <scope>NUCLEOTIDE SEQUENCE</scope>
</reference>
<proteinExistence type="predicted"/>
<evidence type="ECO:0000256" key="1">
    <source>
        <dbReference type="SAM" id="Phobius"/>
    </source>
</evidence>
<keyword evidence="1" id="KW-0812">Transmembrane</keyword>
<dbReference type="Gene3D" id="2.120.10.30">
    <property type="entry name" value="TolB, C-terminal domain"/>
    <property type="match status" value="2"/>
</dbReference>
<dbReference type="AlphaFoldDB" id="A0A0F9HI13"/>
<dbReference type="SUPFAM" id="SSF101898">
    <property type="entry name" value="NHL repeat"/>
    <property type="match status" value="1"/>
</dbReference>
<gene>
    <name evidence="2" type="ORF">LCGC14_1702380</name>
</gene>
<sequence length="502" mass="56235">MQYLSLRSKICKTVSFLAVIIGFFTIILSINIQEAISSLTDMNPLRTSEIFKGFDWTNEFRGQNSSTSKGIAEDTDGNLYLLVQPTGRQILVKYTSKGDLIWNITLSDMGNDMVIDSANSIYLAGSKNFDIHLIKYDQDGNKEWIRSWDSGLYDRAMDLTLDSLGNIYITGQANYNKLQTGSGDMFVLKYNSSGYLQLNKTWGKANLSDGANSLAIDSSGNIYLAGSYYKAGSKWELVKLNTLGDYQWNFTYGWGGSGSHVCNGVALDSKDNVLLVGYAHSSVRLIKLSPSGGWVWNTTWDNGLNDLGISIAIDSQDNIFIAGTTESGDPNFDYDALFLKYDSDGNQIWNATWERVVEYFMTGYWDDSFLKIFVSSDNDIYLIGTSKIGSNFYIATIAKFENTPSEPPSAFTLITDAETLDTDGSFNLIWTNSIGADNYSVSTTTRRNYFRSIRLIFNTSKSYLQATTRVTRMQYGRGTRRGGWGQGGFAWLWDLDLLHGWW</sequence>
<dbReference type="PANTHER" id="PTHR42754">
    <property type="entry name" value="ENDOGLUCANASE"/>
    <property type="match status" value="1"/>
</dbReference>
<evidence type="ECO:0000313" key="2">
    <source>
        <dbReference type="EMBL" id="KKM14807.1"/>
    </source>
</evidence>
<dbReference type="EMBL" id="LAZR01015061">
    <property type="protein sequence ID" value="KKM14807.1"/>
    <property type="molecule type" value="Genomic_DNA"/>
</dbReference>
<protein>
    <recommendedName>
        <fullName evidence="3">Bulb-type lectin domain-containing protein</fullName>
    </recommendedName>
</protein>
<evidence type="ECO:0008006" key="3">
    <source>
        <dbReference type="Google" id="ProtNLM"/>
    </source>
</evidence>
<dbReference type="InterPro" id="IPR011042">
    <property type="entry name" value="6-blade_b-propeller_TolB-like"/>
</dbReference>
<comment type="caution">
    <text evidence="2">The sequence shown here is derived from an EMBL/GenBank/DDBJ whole genome shotgun (WGS) entry which is preliminary data.</text>
</comment>
<dbReference type="PANTHER" id="PTHR42754:SF1">
    <property type="entry name" value="LIPOPROTEIN"/>
    <property type="match status" value="1"/>
</dbReference>
<keyword evidence="1" id="KW-0472">Membrane</keyword>
<feature type="transmembrane region" description="Helical" evidence="1">
    <location>
        <begin position="12"/>
        <end position="32"/>
    </location>
</feature>
<keyword evidence="1" id="KW-1133">Transmembrane helix</keyword>
<organism evidence="2">
    <name type="scientific">marine sediment metagenome</name>
    <dbReference type="NCBI Taxonomy" id="412755"/>
    <lineage>
        <taxon>unclassified sequences</taxon>
        <taxon>metagenomes</taxon>
        <taxon>ecological metagenomes</taxon>
    </lineage>
</organism>
<feature type="non-terminal residue" evidence="2">
    <location>
        <position position="502"/>
    </location>
</feature>
<accession>A0A0F9HI13</accession>